<dbReference type="Pfam" id="PF02472">
    <property type="entry name" value="ExbD"/>
    <property type="match status" value="1"/>
</dbReference>
<evidence type="ECO:0000256" key="1">
    <source>
        <dbReference type="ARBA" id="ARBA00004162"/>
    </source>
</evidence>
<keyword evidence="3" id="KW-1003">Cell membrane</keyword>
<keyword evidence="5 8" id="KW-1133">Transmembrane helix</keyword>
<evidence type="ECO:0000256" key="4">
    <source>
        <dbReference type="ARBA" id="ARBA00022692"/>
    </source>
</evidence>
<dbReference type="GO" id="GO:0022857">
    <property type="term" value="F:transmembrane transporter activity"/>
    <property type="evidence" value="ECO:0007669"/>
    <property type="project" value="InterPro"/>
</dbReference>
<protein>
    <submittedName>
        <fullName evidence="9">Biopolymer transporter ExbD</fullName>
    </submittedName>
</protein>
<dbReference type="EMBL" id="CP039268">
    <property type="protein sequence ID" value="QGU32236.1"/>
    <property type="molecule type" value="Genomic_DNA"/>
</dbReference>
<evidence type="ECO:0000256" key="8">
    <source>
        <dbReference type="SAM" id="Phobius"/>
    </source>
</evidence>
<dbReference type="PANTHER" id="PTHR30558">
    <property type="entry name" value="EXBD MEMBRANE COMPONENT OF PMF-DRIVEN MACROMOLECULE IMPORT SYSTEM"/>
    <property type="match status" value="1"/>
</dbReference>
<evidence type="ECO:0000256" key="5">
    <source>
        <dbReference type="ARBA" id="ARBA00022989"/>
    </source>
</evidence>
<organism evidence="9 10">
    <name type="scientific">Thermochromatium tepidum ATCC 43061</name>
    <dbReference type="NCBI Taxonomy" id="316276"/>
    <lineage>
        <taxon>Bacteria</taxon>
        <taxon>Pseudomonadati</taxon>
        <taxon>Pseudomonadota</taxon>
        <taxon>Gammaproteobacteria</taxon>
        <taxon>Chromatiales</taxon>
        <taxon>Chromatiaceae</taxon>
        <taxon>Thermochromatium</taxon>
    </lineage>
</organism>
<name>A0A6I6EAB8_THETI</name>
<evidence type="ECO:0000256" key="7">
    <source>
        <dbReference type="RuleBase" id="RU003879"/>
    </source>
</evidence>
<keyword evidence="7" id="KW-0813">Transport</keyword>
<dbReference type="OrthoDB" id="9793581at2"/>
<comment type="similarity">
    <text evidence="2 7">Belongs to the ExbD/TolR family.</text>
</comment>
<accession>A0A6I6EAB8</accession>
<proteinExistence type="inferred from homology"/>
<dbReference type="InterPro" id="IPR003400">
    <property type="entry name" value="ExbD"/>
</dbReference>
<keyword evidence="6 8" id="KW-0472">Membrane</keyword>
<evidence type="ECO:0000256" key="3">
    <source>
        <dbReference type="ARBA" id="ARBA00022475"/>
    </source>
</evidence>
<gene>
    <name evidence="9" type="ORF">E6P07_04070</name>
</gene>
<feature type="transmembrane region" description="Helical" evidence="8">
    <location>
        <begin position="15"/>
        <end position="33"/>
    </location>
</feature>
<dbReference type="GO" id="GO:0015031">
    <property type="term" value="P:protein transport"/>
    <property type="evidence" value="ECO:0007669"/>
    <property type="project" value="UniProtKB-KW"/>
</dbReference>
<keyword evidence="10" id="KW-1185">Reference proteome</keyword>
<evidence type="ECO:0000313" key="10">
    <source>
        <dbReference type="Proteomes" id="UP000426424"/>
    </source>
</evidence>
<keyword evidence="4 7" id="KW-0812">Transmembrane</keyword>
<dbReference type="Proteomes" id="UP000426424">
    <property type="component" value="Chromosome"/>
</dbReference>
<reference evidence="9 10" key="1">
    <citation type="submission" date="2019-12" db="EMBL/GenBank/DDBJ databases">
        <title>The complete genome of the thermophilic, anoxygenic phototrophic gammaproteobacterium Thermochromatium tepidum.</title>
        <authorList>
            <person name="Sattley W.M."/>
            <person name="Swingley W.D."/>
            <person name="Burchell B.M."/>
            <person name="Gurbani S.A."/>
            <person name="Kujawa C.M."/>
            <person name="Nuccio D.A."/>
            <person name="Schladweiler J."/>
            <person name="Shaffer K.N."/>
            <person name="Stokes L.M."/>
            <person name="Touchman J.W."/>
            <person name="Blankenship R.E."/>
            <person name="Madigan M.T."/>
        </authorList>
    </citation>
    <scope>NUCLEOTIDE SEQUENCE [LARGE SCALE GENOMIC DNA]</scope>
    <source>
        <strain evidence="9 10">ATCC 43061</strain>
    </source>
</reference>
<evidence type="ECO:0000256" key="2">
    <source>
        <dbReference type="ARBA" id="ARBA00005811"/>
    </source>
</evidence>
<dbReference type="RefSeq" id="WP_153974435.1">
    <property type="nucleotide sequence ID" value="NZ_CP039268.1"/>
</dbReference>
<dbReference type="Gene3D" id="3.30.420.270">
    <property type="match status" value="1"/>
</dbReference>
<evidence type="ECO:0000256" key="6">
    <source>
        <dbReference type="ARBA" id="ARBA00023136"/>
    </source>
</evidence>
<keyword evidence="7" id="KW-0653">Protein transport</keyword>
<dbReference type="KEGG" id="ttp:E6P07_04070"/>
<sequence length="133" mass="14263">MKFIQPHRRSPGDTGLIPLINVILLMLIFFMLMGRLTPPEPLNVTPPTANTGRAPTEAPILLLIDAEGRMALDARPIEADALMGRIAALADPASQPVTIKADARLNVGSLRAVLTLLRQAGIARVDLMTVGRP</sequence>
<comment type="subcellular location">
    <subcellularLocation>
        <location evidence="1">Cell membrane</location>
        <topology evidence="1">Single-pass membrane protein</topology>
    </subcellularLocation>
    <subcellularLocation>
        <location evidence="7">Cell membrane</location>
        <topology evidence="7">Single-pass type II membrane protein</topology>
    </subcellularLocation>
</comment>
<dbReference type="GO" id="GO:0005886">
    <property type="term" value="C:plasma membrane"/>
    <property type="evidence" value="ECO:0007669"/>
    <property type="project" value="UniProtKB-SubCell"/>
</dbReference>
<dbReference type="AlphaFoldDB" id="A0A6I6EAB8"/>
<evidence type="ECO:0000313" key="9">
    <source>
        <dbReference type="EMBL" id="QGU32236.1"/>
    </source>
</evidence>